<comment type="caution">
    <text evidence="2">The sequence shown here is derived from an EMBL/GenBank/DDBJ whole genome shotgun (WGS) entry which is preliminary data.</text>
</comment>
<evidence type="ECO:0000256" key="1">
    <source>
        <dbReference type="SAM" id="SignalP"/>
    </source>
</evidence>
<evidence type="ECO:0000313" key="3">
    <source>
        <dbReference type="Proteomes" id="UP000577956"/>
    </source>
</evidence>
<dbReference type="RefSeq" id="WP_203793443.1">
    <property type="nucleotide sequence ID" value="NZ_BAABFI010000008.1"/>
</dbReference>
<gene>
    <name evidence="2" type="ORF">BKA21_002592</name>
</gene>
<accession>A0A7Y9FH40</accession>
<feature type="chain" id="PRO_5039677379" evidence="1">
    <location>
        <begin position="16"/>
        <end position="135"/>
    </location>
</feature>
<protein>
    <submittedName>
        <fullName evidence="2">Uncharacterized protein</fullName>
    </submittedName>
</protein>
<keyword evidence="1" id="KW-0732">Signal</keyword>
<feature type="signal peptide" evidence="1">
    <location>
        <begin position="1"/>
        <end position="15"/>
    </location>
</feature>
<evidence type="ECO:0000313" key="2">
    <source>
        <dbReference type="EMBL" id="NYD87043.1"/>
    </source>
</evidence>
<dbReference type="AlphaFoldDB" id="A0A7Y9FH40"/>
<proteinExistence type="predicted"/>
<dbReference type="Proteomes" id="UP000577956">
    <property type="component" value="Unassembled WGS sequence"/>
</dbReference>
<reference evidence="2 3" key="1">
    <citation type="submission" date="2020-07" db="EMBL/GenBank/DDBJ databases">
        <title>Sequencing the genomes of 1000 actinobacteria strains.</title>
        <authorList>
            <person name="Klenk H.-P."/>
        </authorList>
    </citation>
    <scope>NUCLEOTIDE SEQUENCE [LARGE SCALE GENOMIC DNA]</scope>
    <source>
        <strain evidence="2 3">DSM 24482</strain>
    </source>
</reference>
<organism evidence="2 3">
    <name type="scientific">Cellulomonas oligotrophica</name>
    <dbReference type="NCBI Taxonomy" id="931536"/>
    <lineage>
        <taxon>Bacteria</taxon>
        <taxon>Bacillati</taxon>
        <taxon>Actinomycetota</taxon>
        <taxon>Actinomycetes</taxon>
        <taxon>Micrococcales</taxon>
        <taxon>Cellulomonadaceae</taxon>
        <taxon>Cellulomonas</taxon>
    </lineage>
</organism>
<name>A0A7Y9FH40_9CELL</name>
<sequence>MLALVLAGGATAAYAGTASSSTGYFSANGVSYLNFAWINTNPTDHYAVASTRTQKNGSGSLAAGWGGARGRLFTSGGTLRCEGTNQYNPSGTTTVAGSSCLLNATGAWYSYGVSLGWNGSGYNSVYTFISPNQNS</sequence>
<dbReference type="EMBL" id="JACCBK010000001">
    <property type="protein sequence ID" value="NYD87043.1"/>
    <property type="molecule type" value="Genomic_DNA"/>
</dbReference>